<keyword evidence="1" id="KW-0812">Transmembrane</keyword>
<dbReference type="GeneID" id="23202696"/>
<organism evidence="2 3">
    <name type="scientific">Leptospira noguchii serovar Panama str. CZ214</name>
    <dbReference type="NCBI Taxonomy" id="1001595"/>
    <lineage>
        <taxon>Bacteria</taxon>
        <taxon>Pseudomonadati</taxon>
        <taxon>Spirochaetota</taxon>
        <taxon>Spirochaetia</taxon>
        <taxon>Leptospirales</taxon>
        <taxon>Leptospiraceae</taxon>
        <taxon>Leptospira</taxon>
    </lineage>
</organism>
<dbReference type="EMBL" id="AKWY02000024">
    <property type="protein sequence ID" value="EQA70873.1"/>
    <property type="molecule type" value="Genomic_DNA"/>
</dbReference>
<dbReference type="RefSeq" id="WP_017214304.1">
    <property type="nucleotide sequence ID" value="NZ_AKWY02000024.1"/>
</dbReference>
<name>T0FCF2_9LEPT</name>
<evidence type="ECO:0000256" key="1">
    <source>
        <dbReference type="SAM" id="Phobius"/>
    </source>
</evidence>
<keyword evidence="1" id="KW-1133">Transmembrane helix</keyword>
<dbReference type="AlphaFoldDB" id="T0FCF2"/>
<keyword evidence="1" id="KW-0472">Membrane</keyword>
<feature type="transmembrane region" description="Helical" evidence="1">
    <location>
        <begin position="229"/>
        <end position="252"/>
    </location>
</feature>
<sequence length="286" mass="33633">MDEVYNKINQVHETYLSHKKDLDTLARISLDLVKMNYSFRGDRKYLFKNGVMEVTSKYILNAICEFNSQIIIALEGSHYSSAEALSRISIEHSVNLRYILNCEKNDRAKSLLKHYLFETKAKAVKWKNDSIRLNRPEAVPHADKKISLFDDYIESNPDIVSDKVAEWPDAKSRFRDIGEEYYYHIVYASASNSVHTLSEDIFNILLFRSYPLEIKKRLLENVYYQKMSFAFYLSIFSLIYSCASFVSVLTYLENTDLRQQVEGYIEELRIILERHEQDELEIKEPI</sequence>
<evidence type="ECO:0000313" key="2">
    <source>
        <dbReference type="EMBL" id="EQA70873.1"/>
    </source>
</evidence>
<accession>T0FCF2</accession>
<protein>
    <submittedName>
        <fullName evidence="2">Uncharacterized protein</fullName>
    </submittedName>
</protein>
<gene>
    <name evidence="2" type="ORF">LEP1GSC059_3423</name>
</gene>
<reference evidence="2 3" key="1">
    <citation type="submission" date="2013-05" db="EMBL/GenBank/DDBJ databases">
        <authorList>
            <person name="Harkins D.M."/>
            <person name="Durkin A.S."/>
            <person name="Brinkac L.M."/>
            <person name="Haft D.H."/>
            <person name="Selengut J.D."/>
            <person name="Sanka R."/>
            <person name="DePew J."/>
            <person name="Purushe J."/>
            <person name="Hartskeerl R.A."/>
            <person name="Ahmed A."/>
            <person name="van der Linden H."/>
            <person name="Goris M.G.A."/>
            <person name="Vinetz J.M."/>
            <person name="Sutton G.G."/>
            <person name="Nierman W.C."/>
            <person name="Fouts D.E."/>
        </authorList>
    </citation>
    <scope>NUCLEOTIDE SEQUENCE [LARGE SCALE GENOMIC DNA]</scope>
    <source>
        <strain evidence="2 3">CZ214</strain>
    </source>
</reference>
<dbReference type="Pfam" id="PF18928">
    <property type="entry name" value="DUF5677"/>
    <property type="match status" value="1"/>
</dbReference>
<comment type="caution">
    <text evidence="2">The sequence shown here is derived from an EMBL/GenBank/DDBJ whole genome shotgun (WGS) entry which is preliminary data.</text>
</comment>
<dbReference type="InterPro" id="IPR043733">
    <property type="entry name" value="DUF5677"/>
</dbReference>
<proteinExistence type="predicted"/>
<dbReference type="Proteomes" id="UP000015442">
    <property type="component" value="Unassembled WGS sequence"/>
</dbReference>
<evidence type="ECO:0000313" key="3">
    <source>
        <dbReference type="Proteomes" id="UP000015442"/>
    </source>
</evidence>